<reference evidence="2" key="1">
    <citation type="journal article" date="2020" name="Nature">
        <title>Giant virus diversity and host interactions through global metagenomics.</title>
        <authorList>
            <person name="Schulz F."/>
            <person name="Roux S."/>
            <person name="Paez-Espino D."/>
            <person name="Jungbluth S."/>
            <person name="Walsh D.A."/>
            <person name="Denef V.J."/>
            <person name="McMahon K.D."/>
            <person name="Konstantinidis K.T."/>
            <person name="Eloe-Fadrosh E.A."/>
            <person name="Kyrpides N.C."/>
            <person name="Woyke T."/>
        </authorList>
    </citation>
    <scope>NUCLEOTIDE SEQUENCE</scope>
    <source>
        <strain evidence="2">GVMAG-M-3300009161-36</strain>
    </source>
</reference>
<dbReference type="InterPro" id="IPR045420">
    <property type="entry name" value="DUF5901"/>
</dbReference>
<organism evidence="2">
    <name type="scientific">viral metagenome</name>
    <dbReference type="NCBI Taxonomy" id="1070528"/>
    <lineage>
        <taxon>unclassified sequences</taxon>
        <taxon>metagenomes</taxon>
        <taxon>organismal metagenomes</taxon>
    </lineage>
</organism>
<name>A0A6C0F2A7_9ZZZZ</name>
<evidence type="ECO:0000259" key="1">
    <source>
        <dbReference type="Pfam" id="PF19254"/>
    </source>
</evidence>
<feature type="domain" description="DUF5901" evidence="1">
    <location>
        <begin position="30"/>
        <end position="270"/>
    </location>
</feature>
<evidence type="ECO:0000313" key="2">
    <source>
        <dbReference type="EMBL" id="QHT33525.1"/>
    </source>
</evidence>
<dbReference type="Pfam" id="PF19254">
    <property type="entry name" value="DUF5901"/>
    <property type="match status" value="1"/>
</dbReference>
<dbReference type="AlphaFoldDB" id="A0A6C0F2A7"/>
<sequence>MNGFQNRDVYTEHPLIAREQTFALDRKLVTFHSEDRDVCAWPNSSLFEITLPHPMKNVQSMRLIETNFPSINNVFSTIKQNTKMSFCVTIAGTQYNDITIHIQSGLFSPLQLSNEITNEMNKAVSKFIPNYLNFTIVYNEVNQKLWFGNKTDPFILLCDKIETYSDPSNSMSTNCKVLPPNEIEYCKNTKWGLPYFLGFNKEQYVAIQTPTGIALNYEYRSAIYDPFYNWLPAGGYYVTAPNVVNILGDTVFYMDMFEYNQMDELLAYPRRTNSTTNNSYGGKVNSAFAKIPFLGLPVSQFFDSRNSLLQNMSHFNPPLERVSKLKFRFRYHTGGLVDFSNNDFSFTMQFDCFRDEIARDLKLRVPAQYQM</sequence>
<protein>
    <recommendedName>
        <fullName evidence="1">DUF5901 domain-containing protein</fullName>
    </recommendedName>
</protein>
<dbReference type="EMBL" id="MN738968">
    <property type="protein sequence ID" value="QHT33525.1"/>
    <property type="molecule type" value="Genomic_DNA"/>
</dbReference>
<proteinExistence type="predicted"/>
<accession>A0A6C0F2A7</accession>